<proteinExistence type="predicted"/>
<dbReference type="EMBL" id="CP018477">
    <property type="protein sequence ID" value="ASV73490.1"/>
    <property type="molecule type" value="Genomic_DNA"/>
</dbReference>
<keyword evidence="2" id="KW-1185">Reference proteome</keyword>
<dbReference type="AlphaFoldDB" id="A0A286RBZ8"/>
<organism evidence="1 2">
    <name type="scientific">Thermogutta terrifontis</name>
    <dbReference type="NCBI Taxonomy" id="1331910"/>
    <lineage>
        <taxon>Bacteria</taxon>
        <taxon>Pseudomonadati</taxon>
        <taxon>Planctomycetota</taxon>
        <taxon>Planctomycetia</taxon>
        <taxon>Pirellulales</taxon>
        <taxon>Thermoguttaceae</taxon>
        <taxon>Thermogutta</taxon>
    </lineage>
</organism>
<dbReference type="KEGG" id="ttf:THTE_0888"/>
<accession>A0A286RBZ8</accession>
<evidence type="ECO:0000313" key="1">
    <source>
        <dbReference type="EMBL" id="ASV73490.1"/>
    </source>
</evidence>
<reference evidence="1 2" key="1">
    <citation type="journal article" name="Front. Microbiol.">
        <title>Sugar Metabolism of the First Thermophilic Planctomycete Thermogutta terrifontis: Comparative Genomic and Transcriptomic Approaches.</title>
        <authorList>
            <person name="Elcheninov A.G."/>
            <person name="Menzel P."/>
            <person name="Gudbergsdottir S.R."/>
            <person name="Slesarev A.I."/>
            <person name="Kadnikov V.V."/>
            <person name="Krogh A."/>
            <person name="Bonch-Osmolovskaya E.A."/>
            <person name="Peng X."/>
            <person name="Kublanov I.V."/>
        </authorList>
    </citation>
    <scope>NUCLEOTIDE SEQUENCE [LARGE SCALE GENOMIC DNA]</scope>
    <source>
        <strain evidence="1 2">R1</strain>
    </source>
</reference>
<evidence type="ECO:0000313" key="2">
    <source>
        <dbReference type="Proteomes" id="UP000215086"/>
    </source>
</evidence>
<protein>
    <submittedName>
        <fullName evidence="1">Uncharacterized protein</fullName>
    </submittedName>
</protein>
<dbReference type="Proteomes" id="UP000215086">
    <property type="component" value="Chromosome"/>
</dbReference>
<name>A0A286RBZ8_9BACT</name>
<sequence>MKRGPANGIPVGWIDELPWREIKCGHGHQILVGAIYELPLPRGPISNT</sequence>
<gene>
    <name evidence="1" type="ORF">THTE_0888</name>
</gene>